<accession>A0A8H3IF89</accession>
<dbReference type="Proteomes" id="UP000664521">
    <property type="component" value="Unassembled WGS sequence"/>
</dbReference>
<evidence type="ECO:0000313" key="3">
    <source>
        <dbReference type="Proteomes" id="UP000664521"/>
    </source>
</evidence>
<dbReference type="OrthoDB" id="5412771at2759"/>
<organism evidence="2 3">
    <name type="scientific">Heterodermia speciosa</name>
    <dbReference type="NCBI Taxonomy" id="116794"/>
    <lineage>
        <taxon>Eukaryota</taxon>
        <taxon>Fungi</taxon>
        <taxon>Dikarya</taxon>
        <taxon>Ascomycota</taxon>
        <taxon>Pezizomycotina</taxon>
        <taxon>Lecanoromycetes</taxon>
        <taxon>OSLEUM clade</taxon>
        <taxon>Lecanoromycetidae</taxon>
        <taxon>Caliciales</taxon>
        <taxon>Physciaceae</taxon>
        <taxon>Heterodermia</taxon>
    </lineage>
</organism>
<sequence length="321" mass="36112">MSEAKNIPKTVEATTAAKLAFLLQPFTTVVVVLAIAAGVIVKHGLKWLLPVQVVNLMSIAVTGFLDGWYNHVSDQDNSCTNWHVYSKSKLGKLPPELRIKIFKLAMRATGGMIFMPCLTDRDFKPNIAVGLLGTCRDIYHEARQYLYTENIIWFDTFASDLRLISKPIGLTRCHLNGCGAASNEPYFRHIHLEIGHEGHFQGAFMTEAMQHSLNGMKCTLRVEKLVIKLCRHSLDPTSMRLFVEALQKIQIGHSLVISGNADKYNELNLRSLAMDLGMNPGNHWDIKGSSGQKNQIQQGKRKEHFLEDEPSEEFQLTGFFQ</sequence>
<proteinExistence type="predicted"/>
<keyword evidence="1" id="KW-0812">Transmembrane</keyword>
<evidence type="ECO:0000313" key="2">
    <source>
        <dbReference type="EMBL" id="CAF9911514.1"/>
    </source>
</evidence>
<reference evidence="2" key="1">
    <citation type="submission" date="2021-03" db="EMBL/GenBank/DDBJ databases">
        <authorList>
            <person name="Tagirdzhanova G."/>
        </authorList>
    </citation>
    <scope>NUCLEOTIDE SEQUENCE</scope>
</reference>
<name>A0A8H3IF89_9LECA</name>
<dbReference type="EMBL" id="CAJPDS010000010">
    <property type="protein sequence ID" value="CAF9911514.1"/>
    <property type="molecule type" value="Genomic_DNA"/>
</dbReference>
<feature type="transmembrane region" description="Helical" evidence="1">
    <location>
        <begin position="20"/>
        <end position="40"/>
    </location>
</feature>
<evidence type="ECO:0000256" key="1">
    <source>
        <dbReference type="SAM" id="Phobius"/>
    </source>
</evidence>
<comment type="caution">
    <text evidence="2">The sequence shown here is derived from an EMBL/GenBank/DDBJ whole genome shotgun (WGS) entry which is preliminary data.</text>
</comment>
<gene>
    <name evidence="2" type="ORF">HETSPECPRED_000357</name>
</gene>
<keyword evidence="1" id="KW-0472">Membrane</keyword>
<keyword evidence="1" id="KW-1133">Transmembrane helix</keyword>
<keyword evidence="3" id="KW-1185">Reference proteome</keyword>
<dbReference type="AlphaFoldDB" id="A0A8H3IF89"/>
<protein>
    <submittedName>
        <fullName evidence="2">Uncharacterized protein</fullName>
    </submittedName>
</protein>